<sequence>MEWTVPKMWPGATCYILGGGPSMAYLEKEDFEIIKKKRTIVTNNAYQLAPWSEVLFFMDHDWFKKHEVSLASYHGLKVTIAVQMKEGKGIKWLKRGSKAMISLDPCIVNNGNNSGHCAVNLAYHFGVSKIILVGFDMRIVESKHNYHDKHHRKMKDSIYQDEYIPNLESMKEPLEKQSVQILNATPESALKAFPFVDLKNTINL</sequence>
<protein>
    <submittedName>
        <fullName evidence="1">Uncharacterized protein</fullName>
    </submittedName>
</protein>
<organism evidence="1">
    <name type="scientific">marine sediment metagenome</name>
    <dbReference type="NCBI Taxonomy" id="412755"/>
    <lineage>
        <taxon>unclassified sequences</taxon>
        <taxon>metagenomes</taxon>
        <taxon>ecological metagenomes</taxon>
    </lineage>
</organism>
<proteinExistence type="predicted"/>
<accession>A0A0F9LUV4</accession>
<name>A0A0F9LUV4_9ZZZZ</name>
<evidence type="ECO:0000313" key="1">
    <source>
        <dbReference type="EMBL" id="KKM90836.1"/>
    </source>
</evidence>
<gene>
    <name evidence="1" type="ORF">LCGC14_1234660</name>
</gene>
<dbReference type="Gene3D" id="3.90.1480.10">
    <property type="entry name" value="Alpha-2,3-sialyltransferase"/>
    <property type="match status" value="1"/>
</dbReference>
<comment type="caution">
    <text evidence="1">The sequence shown here is derived from an EMBL/GenBank/DDBJ whole genome shotgun (WGS) entry which is preliminary data.</text>
</comment>
<dbReference type="AlphaFoldDB" id="A0A0F9LUV4"/>
<reference evidence="1" key="1">
    <citation type="journal article" date="2015" name="Nature">
        <title>Complex archaea that bridge the gap between prokaryotes and eukaryotes.</title>
        <authorList>
            <person name="Spang A."/>
            <person name="Saw J.H."/>
            <person name="Jorgensen S.L."/>
            <person name="Zaremba-Niedzwiedzka K."/>
            <person name="Martijn J."/>
            <person name="Lind A.E."/>
            <person name="van Eijk R."/>
            <person name="Schleper C."/>
            <person name="Guy L."/>
            <person name="Ettema T.J."/>
        </authorList>
    </citation>
    <scope>NUCLEOTIDE SEQUENCE</scope>
</reference>
<dbReference type="EMBL" id="LAZR01006620">
    <property type="protein sequence ID" value="KKM90836.1"/>
    <property type="molecule type" value="Genomic_DNA"/>
</dbReference>